<dbReference type="InterPro" id="IPR003607">
    <property type="entry name" value="HD/PDEase_dom"/>
</dbReference>
<sequence length="180" mass="20607">MTREKALNMVKDNIKTENLVKHSLAVEGIMRHYAEKFEQDVDTWGLAGLLHDLDYEKTKDFPEKHGFITKDMLEGLIEHEIIQAILAHPGHFVRTSLMDKVLYACDPLSGFIVACALMAPDKNIENVDLKFMKKRFKSKGFARGASREQMSSCIEFNENLDDFLNEALFAMKKIRNKIGL</sequence>
<dbReference type="NCBIfam" id="TIGR00277">
    <property type="entry name" value="HDIG"/>
    <property type="match status" value="1"/>
</dbReference>
<feature type="domain" description="HD/PDEase" evidence="1">
    <location>
        <begin position="15"/>
        <end position="120"/>
    </location>
</feature>
<dbReference type="SUPFAM" id="SSF109604">
    <property type="entry name" value="HD-domain/PDEase-like"/>
    <property type="match status" value="1"/>
</dbReference>
<gene>
    <name evidence="2" type="ORF">C0601_13630</name>
</gene>
<evidence type="ECO:0000313" key="3">
    <source>
        <dbReference type="Proteomes" id="UP000234857"/>
    </source>
</evidence>
<dbReference type="EMBL" id="PKTG01000146">
    <property type="protein sequence ID" value="PLX15175.1"/>
    <property type="molecule type" value="Genomic_DNA"/>
</dbReference>
<dbReference type="Gene3D" id="1.10.3210.10">
    <property type="entry name" value="Hypothetical protein af1432"/>
    <property type="match status" value="1"/>
</dbReference>
<dbReference type="InterPro" id="IPR006675">
    <property type="entry name" value="HDIG_dom"/>
</dbReference>
<dbReference type="SMART" id="SM00471">
    <property type="entry name" value="HDc"/>
    <property type="match status" value="1"/>
</dbReference>
<dbReference type="Pfam" id="PF01966">
    <property type="entry name" value="HD"/>
    <property type="match status" value="1"/>
</dbReference>
<dbReference type="CDD" id="cd00077">
    <property type="entry name" value="HDc"/>
    <property type="match status" value="1"/>
</dbReference>
<dbReference type="PANTHER" id="PTHR38659:SF1">
    <property type="entry name" value="METAL DEPENDENT PHOSPHOHYDROLASE"/>
    <property type="match status" value="1"/>
</dbReference>
<dbReference type="GO" id="GO:0016787">
    <property type="term" value="F:hydrolase activity"/>
    <property type="evidence" value="ECO:0007669"/>
    <property type="project" value="UniProtKB-KW"/>
</dbReference>
<evidence type="ECO:0000313" key="2">
    <source>
        <dbReference type="EMBL" id="PLX15175.1"/>
    </source>
</evidence>
<comment type="caution">
    <text evidence="2">The sequence shown here is derived from an EMBL/GenBank/DDBJ whole genome shotgun (WGS) entry which is preliminary data.</text>
</comment>
<keyword evidence="2" id="KW-0378">Hydrolase</keyword>
<proteinExistence type="predicted"/>
<dbReference type="Proteomes" id="UP000234857">
    <property type="component" value="Unassembled WGS sequence"/>
</dbReference>
<organism evidence="2 3">
    <name type="scientific">Muiribacterium halophilum</name>
    <dbReference type="NCBI Taxonomy" id="2053465"/>
    <lineage>
        <taxon>Bacteria</taxon>
        <taxon>Candidatus Muiribacteriota</taxon>
        <taxon>Candidatus Muiribacteriia</taxon>
        <taxon>Candidatus Muiribacteriales</taxon>
        <taxon>Candidatus Muiribacteriaceae</taxon>
        <taxon>Candidatus Muiribacterium</taxon>
    </lineage>
</organism>
<accession>A0A2N5Z935</accession>
<dbReference type="AlphaFoldDB" id="A0A2N5Z935"/>
<protein>
    <submittedName>
        <fullName evidence="2">Phosphohydrolase</fullName>
    </submittedName>
</protein>
<dbReference type="InterPro" id="IPR006674">
    <property type="entry name" value="HD_domain"/>
</dbReference>
<reference evidence="2 3" key="1">
    <citation type="submission" date="2017-11" db="EMBL/GenBank/DDBJ databases">
        <title>Genome-resolved metagenomics identifies genetic mobility, metabolic interactions, and unexpected diversity in perchlorate-reducing communities.</title>
        <authorList>
            <person name="Barnum T.P."/>
            <person name="Figueroa I.A."/>
            <person name="Carlstrom C.I."/>
            <person name="Lucas L.N."/>
            <person name="Engelbrektson A.L."/>
            <person name="Coates J.D."/>
        </authorList>
    </citation>
    <scope>NUCLEOTIDE SEQUENCE [LARGE SCALE GENOMIC DNA]</scope>
    <source>
        <strain evidence="2">BM706</strain>
    </source>
</reference>
<dbReference type="PANTHER" id="PTHR38659">
    <property type="entry name" value="METAL-DEPENDENT PHOSPHOHYDROLASE"/>
    <property type="match status" value="1"/>
</dbReference>
<evidence type="ECO:0000259" key="1">
    <source>
        <dbReference type="SMART" id="SM00471"/>
    </source>
</evidence>
<name>A0A2N5Z935_MUIH1</name>